<dbReference type="InterPro" id="IPR027417">
    <property type="entry name" value="P-loop_NTPase"/>
</dbReference>
<dbReference type="InterPro" id="IPR016032">
    <property type="entry name" value="Sig_transdc_resp-reg_C-effctor"/>
</dbReference>
<dbReference type="PANTHER" id="PTHR47691">
    <property type="entry name" value="REGULATOR-RELATED"/>
    <property type="match status" value="1"/>
</dbReference>
<dbReference type="InterPro" id="IPR011990">
    <property type="entry name" value="TPR-like_helical_dom_sf"/>
</dbReference>
<reference evidence="4 5" key="1">
    <citation type="submission" date="2015-11" db="EMBL/GenBank/DDBJ databases">
        <title>Draft Genome Sequence of the Strain BR 10423 (Rhizobium sp.) isolated from nodules of Mimosa pudica.</title>
        <authorList>
            <person name="Barauna A.C."/>
            <person name="Zilli J.E."/>
            <person name="Simoes-Araujo J.L."/>
            <person name="Reis V.M."/>
            <person name="James E.K."/>
            <person name="Reis F.B.Jr."/>
            <person name="Rouws L.F."/>
            <person name="Passos S.R."/>
            <person name="Gois S.R."/>
        </authorList>
    </citation>
    <scope>NUCLEOTIDE SEQUENCE [LARGE SCALE GENOMIC DNA]</scope>
    <source>
        <strain evidence="4 5">BR10423</strain>
    </source>
</reference>
<evidence type="ECO:0000256" key="2">
    <source>
        <dbReference type="PROSITE-ProRule" id="PRU01091"/>
    </source>
</evidence>
<dbReference type="EMBL" id="LNCD01000103">
    <property type="protein sequence ID" value="KWV47733.1"/>
    <property type="molecule type" value="Genomic_DNA"/>
</dbReference>
<dbReference type="Gene3D" id="1.25.40.10">
    <property type="entry name" value="Tetratricopeptide repeat domain"/>
    <property type="match status" value="1"/>
</dbReference>
<gene>
    <name evidence="4" type="ORF">AS026_13245</name>
</gene>
<dbReference type="SUPFAM" id="SSF48452">
    <property type="entry name" value="TPR-like"/>
    <property type="match status" value="1"/>
</dbReference>
<sequence length="970" mass="105470">MLSYSFGPYVLVPERQSLMRDQTAVRIGSRALEILAALIERPGELVGKAELVSRAWPDTFVEESNLKVNVAALRRVLGDAPDGTQYIATVSGRGYQFVFPVHAFGQSDASVTAKPQGGTRTHNLPISATRLVGRDPAIDAIGRALEVSRLVTIVGPGGVGKTRLALAIADRLTAAYEHGVWFVDLATVNDATLVPTAIATAIGLRVHSANIKAAIAAFAVDRDFMLVLDNCEHVVEAVAACADAFLAAAARVRILATSREPIRVLGEQIHRLPPLETPPETSGLSAAGALAFPAVELFVERAAGSRNEFKLSDDNAPIVAEICRRLDGLALAIELAAPRLEAFSTRELLDILSDQSHMLSDRRGRDARHHTLAATLDWSYSLLVEPERVLLRRLSVFAGAFSLESACAVAVDEGRPRSECIHAVANLVAKSLVSTERGEFGTQYRLLDTTRRYALQKLAESGESDSMRQRHAEHLLELAKRAEAEWKIRPTADWLAEYGRKMDDIRSALGWAFSGNRSGAIGVALTVAALPFWEHLSLMEECRAGAEHSLGSRFANCRNAGDEMKLQFAYGTALLHTRGPLPEVKAAWTAALGCADSLGDTDYKLRCLWGLCDYFTWTGDHRAALAMAEKIRELATDRGDLDARNNVDRQTGTALRYLGELADAQHHLERMIGRYIPPVTRSDTARFQLDPRSAARGTLANVTWLQGYPDKAVAMAQRQLEEARAAQHALALCNAVVHTACPIALLTGDVVAAERLLVAIEAHVAEHAMTVWSAMGRCLRAEWLLQSGDASGLAVLRGALDELLAVDFRMRCPFYIGVYAADLGKYGDVEAGRVAIDEALALSASTGEIWCMPELLRIKADLLGKKGDHRADKPAEALYMQAIDLARRQGALSWELRAATALAEHWLQTDQDVKAAEVLAPVYGRFNDGFATRDLIRARELLNVLDVGKGRAAAVSVTRRGKRTQSAPEQ</sequence>
<feature type="DNA-binding region" description="OmpR/PhoB-type" evidence="2">
    <location>
        <begin position="1"/>
        <end position="99"/>
    </location>
</feature>
<dbReference type="RefSeq" id="WP_062372238.1">
    <property type="nucleotide sequence ID" value="NZ_LNCD01000103.1"/>
</dbReference>
<dbReference type="Pfam" id="PF00486">
    <property type="entry name" value="Trans_reg_C"/>
    <property type="match status" value="1"/>
</dbReference>
<dbReference type="GO" id="GO:0003677">
    <property type="term" value="F:DNA binding"/>
    <property type="evidence" value="ECO:0007669"/>
    <property type="project" value="UniProtKB-UniRule"/>
</dbReference>
<dbReference type="InterPro" id="IPR058852">
    <property type="entry name" value="HTH_77"/>
</dbReference>
<dbReference type="InterPro" id="IPR036388">
    <property type="entry name" value="WH-like_DNA-bd_sf"/>
</dbReference>
<dbReference type="GO" id="GO:0000160">
    <property type="term" value="P:phosphorelay signal transduction system"/>
    <property type="evidence" value="ECO:0007669"/>
    <property type="project" value="InterPro"/>
</dbReference>
<dbReference type="Pfam" id="PF25872">
    <property type="entry name" value="HTH_77"/>
    <property type="match status" value="1"/>
</dbReference>
<dbReference type="SUPFAM" id="SSF46894">
    <property type="entry name" value="C-terminal effector domain of the bipartite response regulators"/>
    <property type="match status" value="1"/>
</dbReference>
<accession>A0A109JF35</accession>
<dbReference type="CDD" id="cd00383">
    <property type="entry name" value="trans_reg_C"/>
    <property type="match status" value="1"/>
</dbReference>
<name>A0A109JF35_9HYPH</name>
<dbReference type="SMART" id="SM00862">
    <property type="entry name" value="Trans_reg_C"/>
    <property type="match status" value="1"/>
</dbReference>
<proteinExistence type="predicted"/>
<dbReference type="SUPFAM" id="SSF52540">
    <property type="entry name" value="P-loop containing nucleoside triphosphate hydrolases"/>
    <property type="match status" value="1"/>
</dbReference>
<dbReference type="Proteomes" id="UP000068164">
    <property type="component" value="Unassembled WGS sequence"/>
</dbReference>
<dbReference type="AlphaFoldDB" id="A0A109JF35"/>
<dbReference type="Gene3D" id="3.40.50.300">
    <property type="entry name" value="P-loop containing nucleotide triphosphate hydrolases"/>
    <property type="match status" value="1"/>
</dbReference>
<comment type="caution">
    <text evidence="4">The sequence shown here is derived from an EMBL/GenBank/DDBJ whole genome shotgun (WGS) entry which is preliminary data.</text>
</comment>
<evidence type="ECO:0000259" key="3">
    <source>
        <dbReference type="PROSITE" id="PS51755"/>
    </source>
</evidence>
<evidence type="ECO:0000256" key="1">
    <source>
        <dbReference type="ARBA" id="ARBA00023125"/>
    </source>
</evidence>
<dbReference type="InterPro" id="IPR002182">
    <property type="entry name" value="NB-ARC"/>
</dbReference>
<keyword evidence="1 2" id="KW-0238">DNA-binding</keyword>
<evidence type="ECO:0000313" key="5">
    <source>
        <dbReference type="Proteomes" id="UP000068164"/>
    </source>
</evidence>
<organism evidence="4 5">
    <name type="scientific">Rhizobium altiplani</name>
    <dbReference type="NCBI Taxonomy" id="1864509"/>
    <lineage>
        <taxon>Bacteria</taxon>
        <taxon>Pseudomonadati</taxon>
        <taxon>Pseudomonadota</taxon>
        <taxon>Alphaproteobacteria</taxon>
        <taxon>Hyphomicrobiales</taxon>
        <taxon>Rhizobiaceae</taxon>
        <taxon>Rhizobium/Agrobacterium group</taxon>
        <taxon>Rhizobium</taxon>
    </lineage>
</organism>
<dbReference type="OrthoDB" id="4473689at2"/>
<feature type="domain" description="OmpR/PhoB-type" evidence="3">
    <location>
        <begin position="1"/>
        <end position="99"/>
    </location>
</feature>
<keyword evidence="5" id="KW-1185">Reference proteome</keyword>
<dbReference type="PANTHER" id="PTHR47691:SF3">
    <property type="entry name" value="HTH-TYPE TRANSCRIPTIONAL REGULATOR RV0890C-RELATED"/>
    <property type="match status" value="1"/>
</dbReference>
<dbReference type="Gene3D" id="1.10.10.10">
    <property type="entry name" value="Winged helix-like DNA-binding domain superfamily/Winged helix DNA-binding domain"/>
    <property type="match status" value="1"/>
</dbReference>
<dbReference type="InterPro" id="IPR001867">
    <property type="entry name" value="OmpR/PhoB-type_DNA-bd"/>
</dbReference>
<dbReference type="GO" id="GO:0006355">
    <property type="term" value="P:regulation of DNA-templated transcription"/>
    <property type="evidence" value="ECO:0007669"/>
    <property type="project" value="InterPro"/>
</dbReference>
<dbReference type="Pfam" id="PF00931">
    <property type="entry name" value="NB-ARC"/>
    <property type="match status" value="1"/>
</dbReference>
<dbReference type="PROSITE" id="PS51755">
    <property type="entry name" value="OMPR_PHOB"/>
    <property type="match status" value="1"/>
</dbReference>
<protein>
    <submittedName>
        <fullName evidence="4">Transcriptional regulator</fullName>
    </submittedName>
</protein>
<evidence type="ECO:0000313" key="4">
    <source>
        <dbReference type="EMBL" id="KWV47733.1"/>
    </source>
</evidence>